<evidence type="ECO:0000259" key="2">
    <source>
        <dbReference type="Pfam" id="PF04892"/>
    </source>
</evidence>
<protein>
    <submittedName>
        <fullName evidence="3">VanZ family protein</fullName>
    </submittedName>
</protein>
<dbReference type="EMBL" id="JAHOEL010000028">
    <property type="protein sequence ID" value="MBV3392776.1"/>
    <property type="molecule type" value="Genomic_DNA"/>
</dbReference>
<organism evidence="3 5">
    <name type="scientific">Catenibacterium mitsuokai</name>
    <dbReference type="NCBI Taxonomy" id="100886"/>
    <lineage>
        <taxon>Bacteria</taxon>
        <taxon>Bacillati</taxon>
        <taxon>Bacillota</taxon>
        <taxon>Erysipelotrichia</taxon>
        <taxon>Erysipelotrichales</taxon>
        <taxon>Coprobacillaceae</taxon>
        <taxon>Catenibacterium</taxon>
    </lineage>
</organism>
<sequence>MKKTLSFKSCIIVFYLLVFIAFIIEKRPILSNSTPYFSRIANATNLVPFYYDPNSNYQALQMNIIVKIFLVMPIALYYVIKKDCTLGQLITFILGASFIFEVAKLLSLRGYFDVTDFFYYMAGAALAYYIYRSIKFFTKK</sequence>
<keyword evidence="1" id="KW-0812">Transmembrane</keyword>
<reference evidence="3 6" key="1">
    <citation type="submission" date="2021-06" db="EMBL/GenBank/DDBJ databases">
        <title>Collection of gut derived symbiotic bacterial strains cultured from healthy donors.</title>
        <authorList>
            <person name="Lin H."/>
            <person name="Littmann E."/>
            <person name="Pamer E.G."/>
        </authorList>
    </citation>
    <scope>NUCLEOTIDE SEQUENCE</scope>
    <source>
        <strain evidence="4 6">MSK.21.70</strain>
        <strain evidence="3">MSK.21.82</strain>
    </source>
</reference>
<gene>
    <name evidence="3" type="ORF">KSV97_05630</name>
    <name evidence="4" type="ORF">KSW06_05855</name>
</gene>
<evidence type="ECO:0000313" key="3">
    <source>
        <dbReference type="EMBL" id="MBV3382708.1"/>
    </source>
</evidence>
<dbReference type="AlphaFoldDB" id="A0AAW4N0J5"/>
<dbReference type="EMBL" id="JAHOEF010000028">
    <property type="protein sequence ID" value="MBV3382708.1"/>
    <property type="molecule type" value="Genomic_DNA"/>
</dbReference>
<feature type="transmembrane region" description="Helical" evidence="1">
    <location>
        <begin position="60"/>
        <end position="80"/>
    </location>
</feature>
<evidence type="ECO:0000313" key="6">
    <source>
        <dbReference type="Proteomes" id="UP001197492"/>
    </source>
</evidence>
<comment type="caution">
    <text evidence="3">The sequence shown here is derived from an EMBL/GenBank/DDBJ whole genome shotgun (WGS) entry which is preliminary data.</text>
</comment>
<feature type="transmembrane region" description="Helical" evidence="1">
    <location>
        <begin position="117"/>
        <end position="134"/>
    </location>
</feature>
<dbReference type="InterPro" id="IPR006976">
    <property type="entry name" value="VanZ-like"/>
</dbReference>
<evidence type="ECO:0000256" key="1">
    <source>
        <dbReference type="SAM" id="Phobius"/>
    </source>
</evidence>
<evidence type="ECO:0000313" key="5">
    <source>
        <dbReference type="Proteomes" id="UP001196408"/>
    </source>
</evidence>
<evidence type="ECO:0000313" key="4">
    <source>
        <dbReference type="EMBL" id="MBV3392776.1"/>
    </source>
</evidence>
<proteinExistence type="predicted"/>
<dbReference type="Proteomes" id="UP001197492">
    <property type="component" value="Unassembled WGS sequence"/>
</dbReference>
<keyword evidence="1" id="KW-1133">Transmembrane helix</keyword>
<dbReference type="Pfam" id="PF04892">
    <property type="entry name" value="VanZ"/>
    <property type="match status" value="1"/>
</dbReference>
<feature type="transmembrane region" description="Helical" evidence="1">
    <location>
        <begin position="7"/>
        <end position="24"/>
    </location>
</feature>
<dbReference type="RefSeq" id="WP_217747556.1">
    <property type="nucleotide sequence ID" value="NZ_JAHOEB010000027.1"/>
</dbReference>
<feature type="domain" description="VanZ-like" evidence="2">
    <location>
        <begin position="13"/>
        <end position="133"/>
    </location>
</feature>
<dbReference type="Proteomes" id="UP001196408">
    <property type="component" value="Unassembled WGS sequence"/>
</dbReference>
<accession>A0AAW4N0J5</accession>
<keyword evidence="6" id="KW-1185">Reference proteome</keyword>
<name>A0AAW4N0J5_9FIRM</name>
<keyword evidence="1" id="KW-0472">Membrane</keyword>